<dbReference type="Gene3D" id="1.10.287.1490">
    <property type="match status" value="1"/>
</dbReference>
<feature type="coiled-coil region" evidence="1">
    <location>
        <begin position="77"/>
        <end position="157"/>
    </location>
</feature>
<keyword evidence="4" id="KW-1185">Reference proteome</keyword>
<evidence type="ECO:0000256" key="1">
    <source>
        <dbReference type="SAM" id="Coils"/>
    </source>
</evidence>
<sequence length="194" mass="22242">MPSRGYTHNYRGPNYDPSIYDLETQGHTLQSQIEQLSSSNLAKDYKIHHLHNQLHTAKSKRRAKEQVYDCRWCQSIISGKNSELEDARVELKKLRRGVGEDYLVVEQMVRELEGVKGEVEKLKARFEEVVERERGVREACEEKVRGLEGRLERAEKREGMVRSLREAVEGLLAADDDDDDDDNKGVRSSVVGSV</sequence>
<reference evidence="3" key="1">
    <citation type="submission" date="2018-12" db="EMBL/GenBank/DDBJ databases">
        <authorList>
            <person name="Syme R.A."/>
            <person name="Farfan-Caceres L."/>
            <person name="Lichtenzveig J."/>
        </authorList>
    </citation>
    <scope>NUCLEOTIDE SEQUENCE</scope>
    <source>
        <strain evidence="3">Al4</strain>
    </source>
</reference>
<reference evidence="3" key="2">
    <citation type="submission" date="2020-09" db="EMBL/GenBank/DDBJ databases">
        <title>Reference genome assembly for Australian Ascochyta lentis isolate Al4.</title>
        <authorList>
            <person name="Lee R.C."/>
            <person name="Farfan-Caceres L.M."/>
            <person name="Debler J.W."/>
            <person name="Williams A.H."/>
            <person name="Henares B.M."/>
        </authorList>
    </citation>
    <scope>NUCLEOTIDE SEQUENCE</scope>
    <source>
        <strain evidence="3">Al4</strain>
    </source>
</reference>
<dbReference type="EMBL" id="RZGK01000006">
    <property type="protein sequence ID" value="KAF9698209.1"/>
    <property type="molecule type" value="Genomic_DNA"/>
</dbReference>
<evidence type="ECO:0000256" key="2">
    <source>
        <dbReference type="SAM" id="MobiDB-lite"/>
    </source>
</evidence>
<protein>
    <submittedName>
        <fullName evidence="3">Uncharacterized protein</fullName>
    </submittedName>
</protein>
<evidence type="ECO:0000313" key="3">
    <source>
        <dbReference type="EMBL" id="KAF9698209.1"/>
    </source>
</evidence>
<proteinExistence type="predicted"/>
<feature type="region of interest" description="Disordered" evidence="2">
    <location>
        <begin position="172"/>
        <end position="194"/>
    </location>
</feature>
<organism evidence="3 4">
    <name type="scientific">Ascochyta lentis</name>
    <dbReference type="NCBI Taxonomy" id="205686"/>
    <lineage>
        <taxon>Eukaryota</taxon>
        <taxon>Fungi</taxon>
        <taxon>Dikarya</taxon>
        <taxon>Ascomycota</taxon>
        <taxon>Pezizomycotina</taxon>
        <taxon>Dothideomycetes</taxon>
        <taxon>Pleosporomycetidae</taxon>
        <taxon>Pleosporales</taxon>
        <taxon>Pleosporineae</taxon>
        <taxon>Didymellaceae</taxon>
        <taxon>Ascochyta</taxon>
    </lineage>
</organism>
<dbReference type="Proteomes" id="UP000651452">
    <property type="component" value="Unassembled WGS sequence"/>
</dbReference>
<keyword evidence="1" id="KW-0175">Coiled coil</keyword>
<accession>A0A8H7J5G1</accession>
<evidence type="ECO:0000313" key="4">
    <source>
        <dbReference type="Proteomes" id="UP000651452"/>
    </source>
</evidence>
<comment type="caution">
    <text evidence="3">The sequence shown here is derived from an EMBL/GenBank/DDBJ whole genome shotgun (WGS) entry which is preliminary data.</text>
</comment>
<dbReference type="AlphaFoldDB" id="A0A8H7J5G1"/>
<gene>
    <name evidence="3" type="ORF">EKO04_003391</name>
</gene>
<name>A0A8H7J5G1_9PLEO</name>